<dbReference type="EMBL" id="LAZR01013298">
    <property type="protein sequence ID" value="KKM22612.1"/>
    <property type="molecule type" value="Genomic_DNA"/>
</dbReference>
<evidence type="ECO:0000313" key="1">
    <source>
        <dbReference type="EMBL" id="KKM22612.1"/>
    </source>
</evidence>
<protein>
    <recommendedName>
        <fullName evidence="2">Transposase</fullName>
    </recommendedName>
</protein>
<reference evidence="1" key="1">
    <citation type="journal article" date="2015" name="Nature">
        <title>Complex archaea that bridge the gap between prokaryotes and eukaryotes.</title>
        <authorList>
            <person name="Spang A."/>
            <person name="Saw J.H."/>
            <person name="Jorgensen S.L."/>
            <person name="Zaremba-Niedzwiedzka K."/>
            <person name="Martijn J."/>
            <person name="Lind A.E."/>
            <person name="van Eijk R."/>
            <person name="Schleper C."/>
            <person name="Guy L."/>
            <person name="Ettema T.J."/>
        </authorList>
    </citation>
    <scope>NUCLEOTIDE SEQUENCE</scope>
</reference>
<dbReference type="NCBIfam" id="NF033819">
    <property type="entry name" value="IS66_TnpB"/>
    <property type="match status" value="1"/>
</dbReference>
<accession>A0A0F9I506</accession>
<dbReference type="InterPro" id="IPR008878">
    <property type="entry name" value="Transposase_IS66_Orf2"/>
</dbReference>
<name>A0A0F9I506_9ZZZZ</name>
<evidence type="ECO:0008006" key="2">
    <source>
        <dbReference type="Google" id="ProtNLM"/>
    </source>
</evidence>
<dbReference type="PANTHER" id="PTHR36455">
    <property type="match status" value="1"/>
</dbReference>
<dbReference type="Pfam" id="PF05717">
    <property type="entry name" value="TnpB_IS66"/>
    <property type="match status" value="1"/>
</dbReference>
<proteinExistence type="predicted"/>
<dbReference type="AlphaFoldDB" id="A0A0F9I506"/>
<organism evidence="1">
    <name type="scientific">marine sediment metagenome</name>
    <dbReference type="NCBI Taxonomy" id="412755"/>
    <lineage>
        <taxon>unclassified sequences</taxon>
        <taxon>metagenomes</taxon>
        <taxon>ecological metagenomes</taxon>
    </lineage>
</organism>
<feature type="non-terminal residue" evidence="1">
    <location>
        <position position="1"/>
    </location>
</feature>
<sequence length="81" mass="9621">FSGQVFVFRNKRQTAIKILLYDGQGFWLCQKRLSRGRFIWWPEREGSVVEKLAAHELQLLLWNGDPRFGRVAAQWRKLTSE</sequence>
<gene>
    <name evidence="1" type="ORF">LCGC14_1623540</name>
</gene>
<dbReference type="PANTHER" id="PTHR36455:SF1">
    <property type="entry name" value="BLR8292 PROTEIN"/>
    <property type="match status" value="1"/>
</dbReference>
<comment type="caution">
    <text evidence="1">The sequence shown here is derived from an EMBL/GenBank/DDBJ whole genome shotgun (WGS) entry which is preliminary data.</text>
</comment>